<feature type="compositionally biased region" description="Polar residues" evidence="3">
    <location>
        <begin position="501"/>
        <end position="520"/>
    </location>
</feature>
<sequence length="1238" mass="136833">MVRMLSRGGRKENVAILFLLLFASACVDSNGPHVLCKTAGWFECSPYTSYRDKLESAFTGYNTNKCVMCEVMKEAAATGSPFPLLARARGVAIRGYPFRVLSAKSLSPLDPSLVNGIGLIEAEITDVENNTFAGFSHLYQLSLDSNRLTKVKQTWFTGLENLLTLILSNNKITQIELGSFVHLTGLNVLHLKNNLLQVVNPSWLFGLKGKMAMNLGLNEINSISPGSFQHLLLDWLDLMGNDLSSLDGDVLGEQSSLLRFHVSSGMLASVHDGRPHGMMWSLHRMASWFRGSATMVVEVPKFLFCARYMAYELLFGWMFDSLSNVPGNIELGGVNPGRSCGDLDRFLSTISIQAPAVVLATDGSQADKLVPNTLEQCRQVWDYHGGITVTVGLVGSPIFRLVSMSTGNASYEGVAMTFVQTHNTNTLTTTETRRSQMHTTPTNDPNDDTKNITCILLTKDEHKVLSFTKPPVKCKTPTTTHFKTTYRSTNPPHYSEHTENDYTSSEPRDNSTLQVGTTPGSDMPTATDGVLISVVVSAVASLVIVLLVVLAWKVCAPKSNAGDEGAGDDAHIWTIPPGVAFPGLLRSASLPARPSKMASVDAVSCRSLPAVLDSIEPTYSEIPDDIATAQRPLPCLPHTYWEIPDDAISGVVRSASLPVVTCTLGGAPDDAASCRSLPAVLQSIEPTYSGIPDNIAAAQRPLPALPCTSCEIPDHEAAAQRPLPTRPHTYSEIPDDESGPMPFYGDAEFSLHVVRNRRQDRRAIRENGVTYGSAEQAKAQCSPLPAPPQTYSEIPDESGPMPFYADAADFSFHIVRNRGQNRLATRDSTTTSSRHRSGRSIATYGLAEQTKAQPNIFYKKATEVEGIRARRQLRTALVSQPADQGLRNDIDVTEVVLSRGQNGTEAHIAFLTSPPGYWPWDVSRDGTHNTPRRASLPHVSLPNTYWPWEIPGEGTHDTPRHASLPHVSLPNTYWPWEIPGEGTHDTPRRASLPHVTLPNTYWPWEIPVQGAHNISRRASLPRVTPPNTYWPWEMPGEGTHNTPRRAPLPHVTLPNTYWPWEIPGEGTHDTPRRASLPHVTMPNTYWPWELPGDGTHNTSRRASLPLVTMPNTYWPWQMPGEGTHNTPRRAPLPHVTLPNTYWPWEIPVQGAHNISRRASLPRVTPPNTYWPWEMPGEGTHNTPRREPLPLTLTNTYWPWEIPRSKLVTHHAVRPSNTSHCLTPTGHRTFQRREHFIPP</sequence>
<evidence type="ECO:0000256" key="4">
    <source>
        <dbReference type="SAM" id="SignalP"/>
    </source>
</evidence>
<accession>C3ZR23</accession>
<feature type="region of interest" description="Disordered" evidence="3">
    <location>
        <begin position="483"/>
        <end position="521"/>
    </location>
</feature>
<keyword evidence="2" id="KW-0677">Repeat</keyword>
<dbReference type="FunFam" id="3.80.10.10:FF:001023">
    <property type="entry name" value="Uncharacterized protein"/>
    <property type="match status" value="1"/>
</dbReference>
<evidence type="ECO:0000256" key="3">
    <source>
        <dbReference type="SAM" id="MobiDB-lite"/>
    </source>
</evidence>
<evidence type="ECO:0000256" key="1">
    <source>
        <dbReference type="ARBA" id="ARBA00022614"/>
    </source>
</evidence>
<keyword evidence="1" id="KW-0433">Leucine-rich repeat</keyword>
<dbReference type="Gene3D" id="3.80.10.10">
    <property type="entry name" value="Ribonuclease Inhibitor"/>
    <property type="match status" value="1"/>
</dbReference>
<dbReference type="AlphaFoldDB" id="C3ZR23"/>
<dbReference type="SMART" id="SM00369">
    <property type="entry name" value="LRR_TYP"/>
    <property type="match status" value="3"/>
</dbReference>
<reference evidence="5" key="1">
    <citation type="journal article" date="2008" name="Nature">
        <title>The amphioxus genome and the evolution of the chordate karyotype.</title>
        <authorList>
            <consortium name="US DOE Joint Genome Institute (JGI-PGF)"/>
            <person name="Putnam N.H."/>
            <person name="Butts T."/>
            <person name="Ferrier D.E.K."/>
            <person name="Furlong R.F."/>
            <person name="Hellsten U."/>
            <person name="Kawashima T."/>
            <person name="Robinson-Rechavi M."/>
            <person name="Shoguchi E."/>
            <person name="Terry A."/>
            <person name="Yu J.-K."/>
            <person name="Benito-Gutierrez E.L."/>
            <person name="Dubchak I."/>
            <person name="Garcia-Fernandez J."/>
            <person name="Gibson-Brown J.J."/>
            <person name="Grigoriev I.V."/>
            <person name="Horton A.C."/>
            <person name="de Jong P.J."/>
            <person name="Jurka J."/>
            <person name="Kapitonov V.V."/>
            <person name="Kohara Y."/>
            <person name="Kuroki Y."/>
            <person name="Lindquist E."/>
            <person name="Lucas S."/>
            <person name="Osoegawa K."/>
            <person name="Pennacchio L.A."/>
            <person name="Salamov A.A."/>
            <person name="Satou Y."/>
            <person name="Sauka-Spengler T."/>
            <person name="Schmutz J."/>
            <person name="Shin-I T."/>
            <person name="Toyoda A."/>
            <person name="Bronner-Fraser M."/>
            <person name="Fujiyama A."/>
            <person name="Holland L.Z."/>
            <person name="Holland P.W.H."/>
            <person name="Satoh N."/>
            <person name="Rokhsar D.S."/>
        </authorList>
    </citation>
    <scope>NUCLEOTIDE SEQUENCE [LARGE SCALE GENOMIC DNA]</scope>
    <source>
        <strain evidence="5">S238N-H82</strain>
        <tissue evidence="5">Testes</tissue>
    </source>
</reference>
<dbReference type="InterPro" id="IPR001611">
    <property type="entry name" value="Leu-rich_rpt"/>
</dbReference>
<evidence type="ECO:0000256" key="2">
    <source>
        <dbReference type="ARBA" id="ARBA00022737"/>
    </source>
</evidence>
<proteinExistence type="predicted"/>
<feature type="chain" id="PRO_5002936761" description="LRRCT domain-containing protein" evidence="4">
    <location>
        <begin position="30"/>
        <end position="1238"/>
    </location>
</feature>
<dbReference type="PANTHER" id="PTHR24366">
    <property type="entry name" value="IG(IMMUNOGLOBULIN) AND LRR(LEUCINE RICH REPEAT) DOMAINS"/>
    <property type="match status" value="1"/>
</dbReference>
<dbReference type="InterPro" id="IPR032675">
    <property type="entry name" value="LRR_dom_sf"/>
</dbReference>
<evidence type="ECO:0000313" key="5">
    <source>
        <dbReference type="EMBL" id="EEN45064.1"/>
    </source>
</evidence>
<gene>
    <name evidence="5" type="ORF">BRAFLDRAFT_87526</name>
</gene>
<dbReference type="PROSITE" id="PS51450">
    <property type="entry name" value="LRR"/>
    <property type="match status" value="1"/>
</dbReference>
<dbReference type="SUPFAM" id="SSF52058">
    <property type="entry name" value="L domain-like"/>
    <property type="match status" value="1"/>
</dbReference>
<dbReference type="InParanoid" id="C3ZR23"/>
<dbReference type="InterPro" id="IPR003591">
    <property type="entry name" value="Leu-rich_rpt_typical-subtyp"/>
</dbReference>
<name>C3ZR23_BRAFL</name>
<dbReference type="PROSITE" id="PS51257">
    <property type="entry name" value="PROKAR_LIPOPROTEIN"/>
    <property type="match status" value="1"/>
</dbReference>
<organism>
    <name type="scientific">Branchiostoma floridae</name>
    <name type="common">Florida lancelet</name>
    <name type="synonym">Amphioxus</name>
    <dbReference type="NCBI Taxonomy" id="7739"/>
    <lineage>
        <taxon>Eukaryota</taxon>
        <taxon>Metazoa</taxon>
        <taxon>Chordata</taxon>
        <taxon>Cephalochordata</taxon>
        <taxon>Leptocardii</taxon>
        <taxon>Amphioxiformes</taxon>
        <taxon>Branchiostomatidae</taxon>
        <taxon>Branchiostoma</taxon>
    </lineage>
</organism>
<feature type="signal peptide" evidence="4">
    <location>
        <begin position="1"/>
        <end position="29"/>
    </location>
</feature>
<dbReference type="EMBL" id="GG666663">
    <property type="protein sequence ID" value="EEN45064.1"/>
    <property type="molecule type" value="Genomic_DNA"/>
</dbReference>
<feature type="region of interest" description="Disordered" evidence="3">
    <location>
        <begin position="428"/>
        <end position="447"/>
    </location>
</feature>
<evidence type="ECO:0008006" key="6">
    <source>
        <dbReference type="Google" id="ProtNLM"/>
    </source>
</evidence>
<keyword evidence="4" id="KW-0732">Signal</keyword>
<dbReference type="Pfam" id="PF13855">
    <property type="entry name" value="LRR_8"/>
    <property type="match status" value="1"/>
</dbReference>
<dbReference type="eggNOG" id="KOG0619">
    <property type="taxonomic scope" value="Eukaryota"/>
</dbReference>
<protein>
    <recommendedName>
        <fullName evidence="6">LRRCT domain-containing protein</fullName>
    </recommendedName>
</protein>